<sequence length="242" mass="25912">MRADGDGRSLVRRFDEEVNNPGLETLRHVLGGNAGERAAGMLPAAVGQEHAALCAQQRVFTVLSSRFDDSGPAGFFLALASAAVSSRVRLTRLVEGEPGFSSWGRSRSPAGIRSFERVLCRSALLGGRAEVAAAFRVAQISWGKQCALFANALRSEDDFATAFADYFAAYAEPPRALLEQAVEVVEVGLADGEDPSAVSAAVEDFRMSLSDFWLLAASSPMKEPIRDDREFAESGVAPTLVR</sequence>
<reference evidence="2" key="1">
    <citation type="submission" date="2016-10" db="EMBL/GenBank/DDBJ databases">
        <authorList>
            <person name="Varghese N."/>
            <person name="Submissions S."/>
        </authorList>
    </citation>
    <scope>NUCLEOTIDE SEQUENCE [LARGE SCALE GENOMIC DNA]</scope>
    <source>
        <strain evidence="2">DSM 46732</strain>
    </source>
</reference>
<evidence type="ECO:0000313" key="2">
    <source>
        <dbReference type="Proteomes" id="UP000199497"/>
    </source>
</evidence>
<dbReference type="STRING" id="405564.SAMN04487905_105248"/>
<evidence type="ECO:0008006" key="3">
    <source>
        <dbReference type="Google" id="ProtNLM"/>
    </source>
</evidence>
<name>A0A1H0TS83_9ACTN</name>
<protein>
    <recommendedName>
        <fullName evidence="3">Thiaminase-2/PQQC domain-containing protein</fullName>
    </recommendedName>
</protein>
<gene>
    <name evidence="1" type="ORF">SAMN04487905_105248</name>
</gene>
<proteinExistence type="predicted"/>
<keyword evidence="2" id="KW-1185">Reference proteome</keyword>
<dbReference type="EMBL" id="FNJR01000005">
    <property type="protein sequence ID" value="SDP56783.1"/>
    <property type="molecule type" value="Genomic_DNA"/>
</dbReference>
<organism evidence="1 2">
    <name type="scientific">Actinopolyspora xinjiangensis</name>
    <dbReference type="NCBI Taxonomy" id="405564"/>
    <lineage>
        <taxon>Bacteria</taxon>
        <taxon>Bacillati</taxon>
        <taxon>Actinomycetota</taxon>
        <taxon>Actinomycetes</taxon>
        <taxon>Actinopolysporales</taxon>
        <taxon>Actinopolysporaceae</taxon>
        <taxon>Actinopolyspora</taxon>
    </lineage>
</organism>
<evidence type="ECO:0000313" key="1">
    <source>
        <dbReference type="EMBL" id="SDP56783.1"/>
    </source>
</evidence>
<accession>A0A1H0TS83</accession>
<dbReference type="Proteomes" id="UP000199497">
    <property type="component" value="Unassembled WGS sequence"/>
</dbReference>
<dbReference type="AlphaFoldDB" id="A0A1H0TS83"/>
<dbReference type="OrthoDB" id="9920093at2"/>